<evidence type="ECO:0000313" key="1">
    <source>
        <dbReference type="Proteomes" id="UP001732780"/>
    </source>
</evidence>
<dbReference type="RefSeq" id="XP_074221551.1">
    <property type="nucleotide sequence ID" value="XM_074365450.1"/>
</dbReference>
<accession>A0AC58QGZ4</accession>
<proteinExistence type="predicted"/>
<organism evidence="1 2">
    <name type="scientific">Camelus bactrianus</name>
    <name type="common">Bactrian camel</name>
    <dbReference type="NCBI Taxonomy" id="9837"/>
    <lineage>
        <taxon>Eukaryota</taxon>
        <taxon>Metazoa</taxon>
        <taxon>Chordata</taxon>
        <taxon>Craniata</taxon>
        <taxon>Vertebrata</taxon>
        <taxon>Euteleostomi</taxon>
        <taxon>Mammalia</taxon>
        <taxon>Eutheria</taxon>
        <taxon>Laurasiatheria</taxon>
        <taxon>Artiodactyla</taxon>
        <taxon>Tylopoda</taxon>
        <taxon>Camelidae</taxon>
        <taxon>Camelus</taxon>
    </lineage>
</organism>
<reference evidence="2" key="1">
    <citation type="submission" date="2025-08" db="UniProtKB">
        <authorList>
            <consortium name="RefSeq"/>
        </authorList>
    </citation>
    <scope>IDENTIFICATION</scope>
    <source>
        <tissue evidence="2">Blood</tissue>
    </source>
</reference>
<evidence type="ECO:0000313" key="2">
    <source>
        <dbReference type="RefSeq" id="XP_074221551.1"/>
    </source>
</evidence>
<dbReference type="Proteomes" id="UP001732780">
    <property type="component" value="Chromosome 6"/>
</dbReference>
<gene>
    <name evidence="2" type="primary">RTN1</name>
</gene>
<sequence>MAAPPDPQDELLPLAGSGSQWLGDRGEREDEAVTPKGTKPAPQAREPGPGLGAGAVETAPRELGSSPARPPPVAMETASTGAADVSRAMDHTYSTAAKEGEGACYTSLISSVCYPPREDSTYFTGILQKENGHSTVSESAEELRTSLPGVPGMEPRGLFSSDSGIEMTPAESTEVNKILADPLDQMKAEAYKYIDISRPEEVKYQEQCHPKLEDKDLDFKNKDTEIPTKSEEAREAEKPAPVEGKILKDHLFEESAFAPYIDDISEEQHRAPLITAPVKITLTEIEPSGETATPEKTPEKQDICLKPSPDTVPTVTVSEPEDDSPGSVTPPSSGTAIDLLYWRDIKQTGIVFGSFLLLLFSLTQFSVVSVVAYLALAALSATISFRIYKSVLQAVQKTDEGHPFKAYLELEITLSQEQIQKYTDCLQFYVNNTLKELRRLFLVQDLVDSLKFAVLMWLLTYVGALFNGLTLLLMAVVSMFTLPVVYVKHQAQIDQYLGLVRTHINAVVAKIQAKIPGAKRHAE</sequence>
<name>A0AC58QGZ4_CAMBA</name>
<protein>
    <submittedName>
        <fullName evidence="2">Reticulon-1 isoform X2</fullName>
    </submittedName>
</protein>
<keyword evidence="1" id="KW-1185">Reference proteome</keyword>